<feature type="compositionally biased region" description="Polar residues" evidence="3">
    <location>
        <begin position="216"/>
        <end position="232"/>
    </location>
</feature>
<dbReference type="Pfam" id="PF00241">
    <property type="entry name" value="Cofilin_ADF"/>
    <property type="match status" value="1"/>
</dbReference>
<dbReference type="EMBL" id="JALJAT010000004">
    <property type="protein sequence ID" value="KAK4470441.1"/>
    <property type="molecule type" value="Genomic_DNA"/>
</dbReference>
<dbReference type="PANTHER" id="PTHR10829:SF25">
    <property type="entry name" value="DREBRIN-LIKE PROTEIN"/>
    <property type="match status" value="1"/>
</dbReference>
<dbReference type="InterPro" id="IPR001452">
    <property type="entry name" value="SH3_domain"/>
</dbReference>
<feature type="compositionally biased region" description="Polar residues" evidence="3">
    <location>
        <begin position="351"/>
        <end position="368"/>
    </location>
</feature>
<dbReference type="Proteomes" id="UP001292079">
    <property type="component" value="Unassembled WGS sequence"/>
</dbReference>
<feature type="compositionally biased region" description="Low complexity" evidence="3">
    <location>
        <begin position="339"/>
        <end position="350"/>
    </location>
</feature>
<evidence type="ECO:0000313" key="7">
    <source>
        <dbReference type="Proteomes" id="UP001292079"/>
    </source>
</evidence>
<dbReference type="Gene3D" id="2.30.30.40">
    <property type="entry name" value="SH3 Domains"/>
    <property type="match status" value="1"/>
</dbReference>
<dbReference type="GO" id="GO:0048812">
    <property type="term" value="P:neuron projection morphogenesis"/>
    <property type="evidence" value="ECO:0007669"/>
    <property type="project" value="TreeGrafter"/>
</dbReference>
<gene>
    <name evidence="6" type="ORF">MN116_005994</name>
</gene>
<feature type="compositionally biased region" description="Low complexity" evidence="3">
    <location>
        <begin position="369"/>
        <end position="393"/>
    </location>
</feature>
<feature type="region of interest" description="Disordered" evidence="3">
    <location>
        <begin position="336"/>
        <end position="393"/>
    </location>
</feature>
<dbReference type="SMART" id="SM00102">
    <property type="entry name" value="ADF"/>
    <property type="match status" value="1"/>
</dbReference>
<comment type="caution">
    <text evidence="6">The sequence shown here is derived from an EMBL/GenBank/DDBJ whole genome shotgun (WGS) entry which is preliminary data.</text>
</comment>
<dbReference type="PRINTS" id="PR00452">
    <property type="entry name" value="SH3DOMAIN"/>
</dbReference>
<accession>A0AAE2D3Y7</accession>
<proteinExistence type="predicted"/>
<evidence type="ECO:0000256" key="2">
    <source>
        <dbReference type="PROSITE-ProRule" id="PRU00192"/>
    </source>
</evidence>
<evidence type="ECO:0000259" key="5">
    <source>
        <dbReference type="PROSITE" id="PS51263"/>
    </source>
</evidence>
<dbReference type="AlphaFoldDB" id="A0AAE2D3Y7"/>
<evidence type="ECO:0000256" key="3">
    <source>
        <dbReference type="SAM" id="MobiDB-lite"/>
    </source>
</evidence>
<name>A0AAE2D3Y7_SCHME</name>
<keyword evidence="1 2" id="KW-0728">SH3 domain</keyword>
<dbReference type="PANTHER" id="PTHR10829">
    <property type="entry name" value="CORTACTIN AND DREBRIN"/>
    <property type="match status" value="1"/>
</dbReference>
<dbReference type="SUPFAM" id="SSF50044">
    <property type="entry name" value="SH3-domain"/>
    <property type="match status" value="1"/>
</dbReference>
<dbReference type="PROSITE" id="PS50002">
    <property type="entry name" value="SH3"/>
    <property type="match status" value="1"/>
</dbReference>
<dbReference type="InterPro" id="IPR036028">
    <property type="entry name" value="SH3-like_dom_sf"/>
</dbReference>
<dbReference type="InterPro" id="IPR029006">
    <property type="entry name" value="ADF-H/Gelsolin-like_dom_sf"/>
</dbReference>
<evidence type="ECO:0000313" key="6">
    <source>
        <dbReference type="EMBL" id="KAK4470441.1"/>
    </source>
</evidence>
<dbReference type="Gene3D" id="3.40.20.10">
    <property type="entry name" value="Severin"/>
    <property type="match status" value="1"/>
</dbReference>
<dbReference type="PROSITE" id="PS51263">
    <property type="entry name" value="ADF_H"/>
    <property type="match status" value="1"/>
</dbReference>
<dbReference type="SUPFAM" id="SSF55753">
    <property type="entry name" value="Actin depolymerizing proteins"/>
    <property type="match status" value="1"/>
</dbReference>
<feature type="domain" description="SH3" evidence="4">
    <location>
        <begin position="459"/>
        <end position="518"/>
    </location>
</feature>
<dbReference type="InterPro" id="IPR002108">
    <property type="entry name" value="ADF-H"/>
</dbReference>
<dbReference type="SMART" id="SM00326">
    <property type="entry name" value="SH3"/>
    <property type="match status" value="1"/>
</dbReference>
<dbReference type="GO" id="GO:0005884">
    <property type="term" value="C:actin filament"/>
    <property type="evidence" value="ECO:0007669"/>
    <property type="project" value="TreeGrafter"/>
</dbReference>
<feature type="domain" description="ADF-H" evidence="5">
    <location>
        <begin position="1"/>
        <end position="128"/>
    </location>
</feature>
<dbReference type="GO" id="GO:0098974">
    <property type="term" value="P:postsynaptic actin cytoskeleton organization"/>
    <property type="evidence" value="ECO:0007669"/>
    <property type="project" value="TreeGrafter"/>
</dbReference>
<sequence>MTIDLNTNGQALSLAVHCVLDGKWSWVIFGYMGLTHTLDVKDQGHDLNEFLNAFSAGKVLYGFIRLEVTTPAKFVLIVWQGEASSESFKIACARHVDCVKRLCRTVHVTINARSEVDLDWNEIVNKVRNLTGNVCNTQPIVSDNTDNDFIPTGSVYVRANPNKDIPKGCVSKSIWQSQQHIQDSSKLISNVKASKPVGFVRPICEPETDHDHAQRGNHSQHMAKQATQNEGTNTIKNRIKALESNLPSNEKTSNYQKVDPRAEIMLARKLSNSLSMDDKEDDINHVVGTCYKKQDPRSEILAARACKQLHESVFEGCEPVGTNYKRPDVRAEIQAAKDATTLNGTNNANTVSPVNKKSEVINNPPSQISSSYQNHQQSPSQQLQQQISSPPLSLSSVVHVSNNQLNSNEKQHPNNVSNGGVNIYKQNSSVLPQNSMHKLDSSCCNSVLTTGKHQKTKEISSLQAVCLYDYAANEDDELSFRVGDHIFGIEQIDEGWWLGRDASGQIGLFPANYVKLLT</sequence>
<dbReference type="Pfam" id="PF00018">
    <property type="entry name" value="SH3_1"/>
    <property type="match status" value="1"/>
</dbReference>
<dbReference type="CDD" id="cd11819">
    <property type="entry name" value="SH3_Cortactin_like"/>
    <property type="match status" value="1"/>
</dbReference>
<organism evidence="6 7">
    <name type="scientific">Schistosoma mekongi</name>
    <name type="common">Parasitic worm</name>
    <dbReference type="NCBI Taxonomy" id="38744"/>
    <lineage>
        <taxon>Eukaryota</taxon>
        <taxon>Metazoa</taxon>
        <taxon>Spiralia</taxon>
        <taxon>Lophotrochozoa</taxon>
        <taxon>Platyhelminthes</taxon>
        <taxon>Trematoda</taxon>
        <taxon>Digenea</taxon>
        <taxon>Strigeidida</taxon>
        <taxon>Schistosomatoidea</taxon>
        <taxon>Schistosomatidae</taxon>
        <taxon>Schistosoma</taxon>
    </lineage>
</organism>
<keyword evidence="7" id="KW-1185">Reference proteome</keyword>
<feature type="region of interest" description="Disordered" evidence="3">
    <location>
        <begin position="207"/>
        <end position="232"/>
    </location>
</feature>
<dbReference type="GO" id="GO:0030833">
    <property type="term" value="P:regulation of actin filament polymerization"/>
    <property type="evidence" value="ECO:0007669"/>
    <property type="project" value="TreeGrafter"/>
</dbReference>
<dbReference type="GO" id="GO:0030427">
    <property type="term" value="C:site of polarized growth"/>
    <property type="evidence" value="ECO:0007669"/>
    <property type="project" value="TreeGrafter"/>
</dbReference>
<dbReference type="CDD" id="cd11281">
    <property type="entry name" value="ADF_drebrin_like"/>
    <property type="match status" value="1"/>
</dbReference>
<dbReference type="GO" id="GO:0030027">
    <property type="term" value="C:lamellipodium"/>
    <property type="evidence" value="ECO:0007669"/>
    <property type="project" value="TreeGrafter"/>
</dbReference>
<reference evidence="6" key="1">
    <citation type="submission" date="2022-04" db="EMBL/GenBank/DDBJ databases">
        <authorList>
            <person name="Xu L."/>
            <person name="Lv Z."/>
        </authorList>
    </citation>
    <scope>NUCLEOTIDE SEQUENCE</scope>
    <source>
        <strain evidence="6">LV_2022a</strain>
    </source>
</reference>
<protein>
    <recommendedName>
        <fullName evidence="8">Drebrin-like protein</fullName>
    </recommendedName>
</protein>
<dbReference type="GO" id="GO:0051015">
    <property type="term" value="F:actin filament binding"/>
    <property type="evidence" value="ECO:0007669"/>
    <property type="project" value="TreeGrafter"/>
</dbReference>
<dbReference type="GO" id="GO:0045211">
    <property type="term" value="C:postsynaptic membrane"/>
    <property type="evidence" value="ECO:0007669"/>
    <property type="project" value="TreeGrafter"/>
</dbReference>
<evidence type="ECO:0000259" key="4">
    <source>
        <dbReference type="PROSITE" id="PS50002"/>
    </source>
</evidence>
<evidence type="ECO:0008006" key="8">
    <source>
        <dbReference type="Google" id="ProtNLM"/>
    </source>
</evidence>
<dbReference type="GO" id="GO:0045773">
    <property type="term" value="P:positive regulation of axon extension"/>
    <property type="evidence" value="ECO:0007669"/>
    <property type="project" value="TreeGrafter"/>
</dbReference>
<dbReference type="GO" id="GO:0030864">
    <property type="term" value="C:cortical actin cytoskeleton"/>
    <property type="evidence" value="ECO:0007669"/>
    <property type="project" value="TreeGrafter"/>
</dbReference>
<dbReference type="GO" id="GO:0014069">
    <property type="term" value="C:postsynaptic density"/>
    <property type="evidence" value="ECO:0007669"/>
    <property type="project" value="TreeGrafter"/>
</dbReference>
<reference evidence="6" key="2">
    <citation type="journal article" date="2023" name="Infect Dis Poverty">
        <title>Chromosome-scale genome of the human blood fluke Schistosoma mekongi and its implications for public health.</title>
        <authorList>
            <person name="Zhou M."/>
            <person name="Xu L."/>
            <person name="Xu D."/>
            <person name="Chen W."/>
            <person name="Khan J."/>
            <person name="Hu Y."/>
            <person name="Huang H."/>
            <person name="Wei H."/>
            <person name="Zhang Y."/>
            <person name="Chusongsang P."/>
            <person name="Tanasarnprasert K."/>
            <person name="Hu X."/>
            <person name="Limpanont Y."/>
            <person name="Lv Z."/>
        </authorList>
    </citation>
    <scope>NUCLEOTIDE SEQUENCE</scope>
    <source>
        <strain evidence="6">LV_2022a</strain>
    </source>
</reference>
<dbReference type="GO" id="GO:0030425">
    <property type="term" value="C:dendrite"/>
    <property type="evidence" value="ECO:0007669"/>
    <property type="project" value="TreeGrafter"/>
</dbReference>
<evidence type="ECO:0000256" key="1">
    <source>
        <dbReference type="ARBA" id="ARBA00022443"/>
    </source>
</evidence>